<dbReference type="Proteomes" id="UP000792457">
    <property type="component" value="Unassembled WGS sequence"/>
</dbReference>
<dbReference type="Gene3D" id="3.40.220.10">
    <property type="entry name" value="Leucine Aminopeptidase, subunit E, domain 1"/>
    <property type="match status" value="1"/>
</dbReference>
<keyword evidence="2" id="KW-1185">Reference proteome</keyword>
<dbReference type="InterPro" id="IPR050892">
    <property type="entry name" value="ADP-ribose_metab_enzymes"/>
</dbReference>
<dbReference type="InterPro" id="IPR043472">
    <property type="entry name" value="Macro_dom-like"/>
</dbReference>
<evidence type="ECO:0000313" key="1">
    <source>
        <dbReference type="EMBL" id="KAG8227895.1"/>
    </source>
</evidence>
<dbReference type="GO" id="GO:0140291">
    <property type="term" value="P:peptidyl-glutamate ADP-deribosylation"/>
    <property type="evidence" value="ECO:0007669"/>
    <property type="project" value="TreeGrafter"/>
</dbReference>
<dbReference type="EMBL" id="KZ308347">
    <property type="protein sequence ID" value="KAG8227895.1"/>
    <property type="molecule type" value="Genomic_DNA"/>
</dbReference>
<dbReference type="PANTHER" id="PTHR12521:SF0">
    <property type="entry name" value="ADP-RIBOSE GLYCOHYDROLASE OARD1"/>
    <property type="match status" value="1"/>
</dbReference>
<evidence type="ECO:0000313" key="2">
    <source>
        <dbReference type="Proteomes" id="UP000792457"/>
    </source>
</evidence>
<dbReference type="SUPFAM" id="SSF52949">
    <property type="entry name" value="Macro domain-like"/>
    <property type="match status" value="1"/>
</dbReference>
<dbReference type="PANTHER" id="PTHR12521">
    <property type="entry name" value="PROTEIN C6ORF130"/>
    <property type="match status" value="1"/>
</dbReference>
<proteinExistence type="predicted"/>
<name>A0A8K0K616_LADFU</name>
<protein>
    <submittedName>
        <fullName evidence="1">Uncharacterized protein</fullName>
    </submittedName>
</protein>
<accession>A0A8K0K616</accession>
<gene>
    <name evidence="1" type="ORF">J437_LFUL008209</name>
</gene>
<dbReference type="OrthoDB" id="2155246at2759"/>
<organism evidence="1 2">
    <name type="scientific">Ladona fulva</name>
    <name type="common">Scarce chaser dragonfly</name>
    <name type="synonym">Libellula fulva</name>
    <dbReference type="NCBI Taxonomy" id="123851"/>
    <lineage>
        <taxon>Eukaryota</taxon>
        <taxon>Metazoa</taxon>
        <taxon>Ecdysozoa</taxon>
        <taxon>Arthropoda</taxon>
        <taxon>Hexapoda</taxon>
        <taxon>Insecta</taxon>
        <taxon>Pterygota</taxon>
        <taxon>Palaeoptera</taxon>
        <taxon>Odonata</taxon>
        <taxon>Epiprocta</taxon>
        <taxon>Anisoptera</taxon>
        <taxon>Libelluloidea</taxon>
        <taxon>Libellulidae</taxon>
        <taxon>Ladona</taxon>
    </lineage>
</organism>
<comment type="caution">
    <text evidence="1">The sequence shown here is derived from an EMBL/GenBank/DDBJ whole genome shotgun (WGS) entry which is preliminary data.</text>
</comment>
<sequence length="114" mass="13329">MGAYGGTGRAIYGVTNERQQDLFRVSRVYSLAYCVSTDLTMSRGIATVFRNKFGHLEQLRAQHPDVSKVLKLRDRERYIFHLVTKETGSQKSRYLDMWQTIRRLRDQLLEDNIS</sequence>
<dbReference type="AlphaFoldDB" id="A0A8K0K616"/>
<reference evidence="1" key="1">
    <citation type="submission" date="2013-04" db="EMBL/GenBank/DDBJ databases">
        <authorList>
            <person name="Qu J."/>
            <person name="Murali S.C."/>
            <person name="Bandaranaike D."/>
            <person name="Bellair M."/>
            <person name="Blankenburg K."/>
            <person name="Chao H."/>
            <person name="Dinh H."/>
            <person name="Doddapaneni H."/>
            <person name="Downs B."/>
            <person name="Dugan-Rocha S."/>
            <person name="Elkadiri S."/>
            <person name="Gnanaolivu R.D."/>
            <person name="Hernandez B."/>
            <person name="Javaid M."/>
            <person name="Jayaseelan J.C."/>
            <person name="Lee S."/>
            <person name="Li M."/>
            <person name="Ming W."/>
            <person name="Munidasa M."/>
            <person name="Muniz J."/>
            <person name="Nguyen L."/>
            <person name="Ongeri F."/>
            <person name="Osuji N."/>
            <person name="Pu L.-L."/>
            <person name="Puazo M."/>
            <person name="Qu C."/>
            <person name="Quiroz J."/>
            <person name="Raj R."/>
            <person name="Weissenberger G."/>
            <person name="Xin Y."/>
            <person name="Zou X."/>
            <person name="Han Y."/>
            <person name="Richards S."/>
            <person name="Worley K."/>
            <person name="Muzny D."/>
            <person name="Gibbs R."/>
        </authorList>
    </citation>
    <scope>NUCLEOTIDE SEQUENCE</scope>
    <source>
        <strain evidence="1">Sampled in the wild</strain>
    </source>
</reference>
<reference evidence="1" key="2">
    <citation type="submission" date="2017-10" db="EMBL/GenBank/DDBJ databases">
        <title>Ladona fulva Genome sequencing and assembly.</title>
        <authorList>
            <person name="Murali S."/>
            <person name="Richards S."/>
            <person name="Bandaranaike D."/>
            <person name="Bellair M."/>
            <person name="Blankenburg K."/>
            <person name="Chao H."/>
            <person name="Dinh H."/>
            <person name="Doddapaneni H."/>
            <person name="Dugan-Rocha S."/>
            <person name="Elkadiri S."/>
            <person name="Gnanaolivu R."/>
            <person name="Hernandez B."/>
            <person name="Skinner E."/>
            <person name="Javaid M."/>
            <person name="Lee S."/>
            <person name="Li M."/>
            <person name="Ming W."/>
            <person name="Munidasa M."/>
            <person name="Muniz J."/>
            <person name="Nguyen L."/>
            <person name="Hughes D."/>
            <person name="Osuji N."/>
            <person name="Pu L.-L."/>
            <person name="Puazo M."/>
            <person name="Qu C."/>
            <person name="Quiroz J."/>
            <person name="Raj R."/>
            <person name="Weissenberger G."/>
            <person name="Xin Y."/>
            <person name="Zou X."/>
            <person name="Han Y."/>
            <person name="Worley K."/>
            <person name="Muzny D."/>
            <person name="Gibbs R."/>
        </authorList>
    </citation>
    <scope>NUCLEOTIDE SEQUENCE</scope>
    <source>
        <strain evidence="1">Sampled in the wild</strain>
    </source>
</reference>